<dbReference type="GO" id="GO:0008270">
    <property type="term" value="F:zinc ion binding"/>
    <property type="evidence" value="ECO:0007669"/>
    <property type="project" value="InterPro"/>
</dbReference>
<dbReference type="SUPFAM" id="SSF75304">
    <property type="entry name" value="Amidase signature (AS) enzymes"/>
    <property type="match status" value="1"/>
</dbReference>
<dbReference type="OrthoDB" id="2123952at2759"/>
<dbReference type="Pfam" id="PF01425">
    <property type="entry name" value="Amidase"/>
    <property type="match status" value="1"/>
</dbReference>
<keyword evidence="1" id="KW-0539">Nucleus</keyword>
<organism evidence="3 4">
    <name type="scientific">Hapsidospora chrysogenum (strain ATCC 11550 / CBS 779.69 / DSM 880 / IAM 14645 / JCM 23072 / IMI 49137)</name>
    <name type="common">Acremonium chrysogenum</name>
    <dbReference type="NCBI Taxonomy" id="857340"/>
    <lineage>
        <taxon>Eukaryota</taxon>
        <taxon>Fungi</taxon>
        <taxon>Dikarya</taxon>
        <taxon>Ascomycota</taxon>
        <taxon>Pezizomycotina</taxon>
        <taxon>Sordariomycetes</taxon>
        <taxon>Hypocreomycetidae</taxon>
        <taxon>Hypocreales</taxon>
        <taxon>Bionectriaceae</taxon>
        <taxon>Hapsidospora</taxon>
    </lineage>
</organism>
<dbReference type="InterPro" id="IPR036928">
    <property type="entry name" value="AS_sf"/>
</dbReference>
<evidence type="ECO:0000313" key="3">
    <source>
        <dbReference type="EMBL" id="KFH41937.1"/>
    </source>
</evidence>
<dbReference type="InterPro" id="IPR007219">
    <property type="entry name" value="XnlR_reg_dom"/>
</dbReference>
<dbReference type="Proteomes" id="UP000029964">
    <property type="component" value="Unassembled WGS sequence"/>
</dbReference>
<dbReference type="AlphaFoldDB" id="A0A086SXV5"/>
<keyword evidence="4" id="KW-1185">Reference proteome</keyword>
<proteinExistence type="predicted"/>
<reference evidence="4" key="1">
    <citation type="journal article" date="2014" name="Genome Announc.">
        <title>Genome sequence and annotation of Acremonium chrysogenum, producer of the beta-lactam antibiotic cephalosporin C.</title>
        <authorList>
            <person name="Terfehr D."/>
            <person name="Dahlmann T.A."/>
            <person name="Specht T."/>
            <person name="Zadra I."/>
            <person name="Kuernsteiner H."/>
            <person name="Kueck U."/>
        </authorList>
    </citation>
    <scope>NUCLEOTIDE SEQUENCE [LARGE SCALE GENOMIC DNA]</scope>
    <source>
        <strain evidence="4">ATCC 11550 / CBS 779.69 / DSM 880 / IAM 14645 / JCM 23072 / IMI 49137</strain>
    </source>
</reference>
<protein>
    <submittedName>
        <fullName evidence="3">Putative transcriptional regulatory protein-like protein</fullName>
    </submittedName>
</protein>
<dbReference type="InterPro" id="IPR023631">
    <property type="entry name" value="Amidase_dom"/>
</dbReference>
<feature type="domain" description="Xylanolytic transcriptional activator regulatory" evidence="2">
    <location>
        <begin position="576"/>
        <end position="649"/>
    </location>
</feature>
<name>A0A086SXV5_HAPC1</name>
<gene>
    <name evidence="3" type="ORF">ACRE_073440</name>
</gene>
<comment type="caution">
    <text evidence="3">The sequence shown here is derived from an EMBL/GenBank/DDBJ whole genome shotgun (WGS) entry which is preliminary data.</text>
</comment>
<dbReference type="GO" id="GO:0003677">
    <property type="term" value="F:DNA binding"/>
    <property type="evidence" value="ECO:0007669"/>
    <property type="project" value="InterPro"/>
</dbReference>
<dbReference type="Pfam" id="PF04082">
    <property type="entry name" value="Fungal_trans"/>
    <property type="match status" value="1"/>
</dbReference>
<evidence type="ECO:0000259" key="2">
    <source>
        <dbReference type="SMART" id="SM00906"/>
    </source>
</evidence>
<dbReference type="EMBL" id="JPKY01000109">
    <property type="protein sequence ID" value="KFH41937.1"/>
    <property type="molecule type" value="Genomic_DNA"/>
</dbReference>
<dbReference type="CDD" id="cd12148">
    <property type="entry name" value="fungal_TF_MHR"/>
    <property type="match status" value="1"/>
</dbReference>
<evidence type="ECO:0000256" key="1">
    <source>
        <dbReference type="ARBA" id="ARBA00023242"/>
    </source>
</evidence>
<dbReference type="Gene3D" id="3.90.1300.10">
    <property type="entry name" value="Amidase signature (AS) domain"/>
    <property type="match status" value="2"/>
</dbReference>
<evidence type="ECO:0000313" key="4">
    <source>
        <dbReference type="Proteomes" id="UP000029964"/>
    </source>
</evidence>
<dbReference type="GO" id="GO:0006351">
    <property type="term" value="P:DNA-templated transcription"/>
    <property type="evidence" value="ECO:0007669"/>
    <property type="project" value="InterPro"/>
</dbReference>
<dbReference type="PANTHER" id="PTHR42678">
    <property type="entry name" value="AMIDASE"/>
    <property type="match status" value="1"/>
</dbReference>
<sequence length="794" mass="86651">MLLSNIQKHCPAKGLFQVRILRTLLVVSALQSPPSFLTCASSASNLISSDNVVGTYIGAAPLSQLVHRPHPQVIGELSGQKVMAQLKISRDGGANTQRAMLGATAQDLQHLLSDGSLTSEELVDISLRQIEAFDQQGPLLRAMIKVAPREKLLGRARALDAERQQGEDIINTDPFWELPTTQGAKVLEHAQNAGQSKLVDQNPGGSSTGSALAVAAGYSPISIGGEADGSLTTPASRAALYALKCTPQTISTEGIFQIVPTFEAVGGMAKSVKDLADITNVILQAAKEPRSLEVQLQNDWQGIRLGFVDPPKFKLPDFLFDSDEEYLARVKGAIEKAIDVIKQGGGTVHYPINLTHPFDVHFKDGPGYLKVLSAEVRDSINANLAELTDTPVRTLKDIIDWNEKHPEHQAGIDQTYFIAAQNDETTPEELAEARAFVKQTSGADGIFKVMDDLEIDAICAPTDGPICTLAAMAGCPTAFLPLFDEEDFLTKFQLKYSTATPEDACWWACLNVVLSIAHRLRAISASDAVREDKFACGYIQNAMDVVPELNVRSLSAVQALVGMACVLQGTPNPEPASMLVAAALRLAQAMNLHRESSNLSFTAEEAEKRRRVFWKVYILDKDVSLRTSQPFSQDDDDMDVRLPSNSTFEPSNVDLFNRRIGLALVQGQVYKQLYSVRAERQTAAQSAIAAQQLSAVLSYWKSSAQFEVSEHSKIVTGHRISGEMTHRVVMRLTYIHCLTMIDRHLPSMPQVASSHEISRSEPPITPGSVCLAESRQAIHLIEAIPHTNCVWYDP</sequence>
<dbReference type="SMART" id="SM00906">
    <property type="entry name" value="Fungal_trans"/>
    <property type="match status" value="1"/>
</dbReference>
<accession>A0A086SXV5</accession>
<dbReference type="HOGENOM" id="CLU_353717_0_0_1"/>
<dbReference type="PANTHER" id="PTHR42678:SF34">
    <property type="entry name" value="OS04G0183300 PROTEIN"/>
    <property type="match status" value="1"/>
</dbReference>